<feature type="transmembrane region" description="Helical" evidence="1">
    <location>
        <begin position="49"/>
        <end position="67"/>
    </location>
</feature>
<keyword evidence="3" id="KW-1185">Reference proteome</keyword>
<accession>A0A397SMR3</accession>
<evidence type="ECO:0000256" key="1">
    <source>
        <dbReference type="SAM" id="Phobius"/>
    </source>
</evidence>
<keyword evidence="1" id="KW-0812">Transmembrane</keyword>
<proteinExistence type="predicted"/>
<keyword evidence="1" id="KW-1133">Transmembrane helix</keyword>
<organism evidence="2 3">
    <name type="scientific">Glomus cerebriforme</name>
    <dbReference type="NCBI Taxonomy" id="658196"/>
    <lineage>
        <taxon>Eukaryota</taxon>
        <taxon>Fungi</taxon>
        <taxon>Fungi incertae sedis</taxon>
        <taxon>Mucoromycota</taxon>
        <taxon>Glomeromycotina</taxon>
        <taxon>Glomeromycetes</taxon>
        <taxon>Glomerales</taxon>
        <taxon>Glomeraceae</taxon>
        <taxon>Glomus</taxon>
    </lineage>
</organism>
<protein>
    <submittedName>
        <fullName evidence="2">Uncharacterized protein</fullName>
    </submittedName>
</protein>
<reference evidence="2 3" key="1">
    <citation type="submission" date="2018-06" db="EMBL/GenBank/DDBJ databases">
        <title>Comparative genomics reveals the genomic features of Rhizophagus irregularis, R. cerebriforme, R. diaphanum and Gigaspora rosea, and their symbiotic lifestyle signature.</title>
        <authorList>
            <person name="Morin E."/>
            <person name="San Clemente H."/>
            <person name="Chen E.C.H."/>
            <person name="De La Providencia I."/>
            <person name="Hainaut M."/>
            <person name="Kuo A."/>
            <person name="Kohler A."/>
            <person name="Murat C."/>
            <person name="Tang N."/>
            <person name="Roy S."/>
            <person name="Loubradou J."/>
            <person name="Henrissat B."/>
            <person name="Grigoriev I.V."/>
            <person name="Corradi N."/>
            <person name="Roux C."/>
            <person name="Martin F.M."/>
        </authorList>
    </citation>
    <scope>NUCLEOTIDE SEQUENCE [LARGE SCALE GENOMIC DNA]</scope>
    <source>
        <strain evidence="2 3">DAOM 227022</strain>
    </source>
</reference>
<name>A0A397SMR3_9GLOM</name>
<dbReference type="Proteomes" id="UP000265703">
    <property type="component" value="Unassembled WGS sequence"/>
</dbReference>
<evidence type="ECO:0000313" key="2">
    <source>
        <dbReference type="EMBL" id="RIA85896.1"/>
    </source>
</evidence>
<comment type="caution">
    <text evidence="2">The sequence shown here is derived from an EMBL/GenBank/DDBJ whole genome shotgun (WGS) entry which is preliminary data.</text>
</comment>
<dbReference type="AlphaFoldDB" id="A0A397SMR3"/>
<gene>
    <name evidence="2" type="ORF">C1645_879015</name>
</gene>
<evidence type="ECO:0000313" key="3">
    <source>
        <dbReference type="Proteomes" id="UP000265703"/>
    </source>
</evidence>
<dbReference type="OrthoDB" id="2352140at2759"/>
<dbReference type="EMBL" id="QKYT01000398">
    <property type="protein sequence ID" value="RIA85896.1"/>
    <property type="molecule type" value="Genomic_DNA"/>
</dbReference>
<keyword evidence="1" id="KW-0472">Membrane</keyword>
<sequence>MDSNPTIIQPPNEKTKMFADFKTALFAIYQFLTGDSSALSNWSYINNQSLVILIVLFSLLIRVSYLIQKAEILAEIELFHLLPHQRR</sequence>